<evidence type="ECO:0000313" key="4">
    <source>
        <dbReference type="Proteomes" id="UP001596282"/>
    </source>
</evidence>
<evidence type="ECO:0000313" key="3">
    <source>
        <dbReference type="EMBL" id="MFC6181439.1"/>
    </source>
</evidence>
<proteinExistence type="predicted"/>
<feature type="region of interest" description="Disordered" evidence="1">
    <location>
        <begin position="206"/>
        <end position="246"/>
    </location>
</feature>
<keyword evidence="4" id="KW-1185">Reference proteome</keyword>
<comment type="caution">
    <text evidence="3">The sequence shown here is derived from an EMBL/GenBank/DDBJ whole genome shotgun (WGS) entry which is preliminary data.</text>
</comment>
<feature type="chain" id="PRO_5046911344" evidence="2">
    <location>
        <begin position="29"/>
        <end position="402"/>
    </location>
</feature>
<feature type="signal peptide" evidence="2">
    <location>
        <begin position="1"/>
        <end position="28"/>
    </location>
</feature>
<dbReference type="Proteomes" id="UP001596282">
    <property type="component" value="Unassembled WGS sequence"/>
</dbReference>
<accession>A0ABW1S0S9</accession>
<dbReference type="RefSeq" id="WP_137628746.1">
    <property type="nucleotide sequence ID" value="NZ_BJDJ01000012.1"/>
</dbReference>
<evidence type="ECO:0000256" key="2">
    <source>
        <dbReference type="SAM" id="SignalP"/>
    </source>
</evidence>
<keyword evidence="2" id="KW-0732">Signal</keyword>
<sequence length="402" mass="44454">MKNKQVLALSATVLATLAMGATTLTANAATTYQRGKITKVASKSYYAQRQTGKTYQLTGTAKKVTLKANHALKNYTKTTWVATKQTKITKNGKQYLYYYVKNSKNGATGWVYSKYLTAGKNFQATTAKTTTATKYNQAKAGKLYTLTGSNAYVKFSNGVALKADTTYTQTQQRYVYKAGKKYLYFYVTTTDAKVGGWVWHGYLKADSSTSSTNSTTTNSTSNGTTTGTTDNNSSTNTSTSDSTPAWASYDGKRGPIIIDEEDFNSYLWKGNTYDLGVYYNGKRYTNVHYKYDTSNPYLYKQTLVGTTDGKEVAMTWSGAGSINIKVPVDGDAMLDDENNYFSIYAPSNSFKPGITSGHGDQVSSGTWYQYNVEANNYSKWQMNLTTKQWDKTAVVTNPYDAQ</sequence>
<gene>
    <name evidence="3" type="ORF">ACFP5Y_09415</name>
</gene>
<dbReference type="EMBL" id="JBHSSC010000038">
    <property type="protein sequence ID" value="MFC6181439.1"/>
    <property type="molecule type" value="Genomic_DNA"/>
</dbReference>
<protein>
    <submittedName>
        <fullName evidence="3">Uncharacterized protein</fullName>
    </submittedName>
</protein>
<reference evidence="4" key="1">
    <citation type="journal article" date="2019" name="Int. J. Syst. Evol. Microbiol.">
        <title>The Global Catalogue of Microorganisms (GCM) 10K type strain sequencing project: providing services to taxonomists for standard genome sequencing and annotation.</title>
        <authorList>
            <consortium name="The Broad Institute Genomics Platform"/>
            <consortium name="The Broad Institute Genome Sequencing Center for Infectious Disease"/>
            <person name="Wu L."/>
            <person name="Ma J."/>
        </authorList>
    </citation>
    <scope>NUCLEOTIDE SEQUENCE [LARGE SCALE GENOMIC DNA]</scope>
    <source>
        <strain evidence="4">CCM 8933</strain>
    </source>
</reference>
<name>A0ABW1S0S9_9LACO</name>
<evidence type="ECO:0000256" key="1">
    <source>
        <dbReference type="SAM" id="MobiDB-lite"/>
    </source>
</evidence>
<feature type="compositionally biased region" description="Low complexity" evidence="1">
    <location>
        <begin position="207"/>
        <end position="243"/>
    </location>
</feature>
<organism evidence="3 4">
    <name type="scientific">Lactiplantibacillus daowaiensis</name>
    <dbReference type="NCBI Taxonomy" id="2559918"/>
    <lineage>
        <taxon>Bacteria</taxon>
        <taxon>Bacillati</taxon>
        <taxon>Bacillota</taxon>
        <taxon>Bacilli</taxon>
        <taxon>Lactobacillales</taxon>
        <taxon>Lactobacillaceae</taxon>
        <taxon>Lactiplantibacillus</taxon>
    </lineage>
</organism>